<name>A0ABD4WMN4_PRIMG</name>
<accession>A0ABD4WMN4</accession>
<sequence>MKSSIKIEQFSGTKPISIEQDFYASIYLSMIGALIKYEADAAIANEIKDKNLKSMYPL</sequence>
<evidence type="ECO:0000313" key="2">
    <source>
        <dbReference type="Proteomes" id="UP001213771"/>
    </source>
</evidence>
<evidence type="ECO:0000313" key="1">
    <source>
        <dbReference type="EMBL" id="MDD9781494.1"/>
    </source>
</evidence>
<comment type="caution">
    <text evidence="1">The sequence shown here is derived from an EMBL/GenBank/DDBJ whole genome shotgun (WGS) entry which is preliminary data.</text>
</comment>
<organism evidence="1 2">
    <name type="scientific">Priestia megaterium</name>
    <name type="common">Bacillus megaterium</name>
    <dbReference type="NCBI Taxonomy" id="1404"/>
    <lineage>
        <taxon>Bacteria</taxon>
        <taxon>Bacillati</taxon>
        <taxon>Bacillota</taxon>
        <taxon>Bacilli</taxon>
        <taxon>Bacillales</taxon>
        <taxon>Bacillaceae</taxon>
        <taxon>Priestia</taxon>
    </lineage>
</organism>
<proteinExistence type="predicted"/>
<reference evidence="1 2" key="1">
    <citation type="submission" date="2023-02" db="EMBL/GenBank/DDBJ databases">
        <authorList>
            <person name="Olszewska D."/>
        </authorList>
    </citation>
    <scope>NUCLEOTIDE SEQUENCE [LARGE SCALE GENOMIC DNA]</scope>
    <source>
        <strain evidence="1 2">FDU301</strain>
    </source>
</reference>
<dbReference type="AlphaFoldDB" id="A0ABD4WMN4"/>
<dbReference type="RefSeq" id="WP_274588596.1">
    <property type="nucleotide sequence ID" value="NZ_JARAOX010000123.1"/>
</dbReference>
<dbReference type="Proteomes" id="UP001213771">
    <property type="component" value="Unassembled WGS sequence"/>
</dbReference>
<protein>
    <submittedName>
        <fullName evidence="1">Uncharacterized protein</fullName>
    </submittedName>
</protein>
<dbReference type="EMBL" id="JARAOX010000123">
    <property type="protein sequence ID" value="MDD9781494.1"/>
    <property type="molecule type" value="Genomic_DNA"/>
</dbReference>
<gene>
    <name evidence="1" type="ORF">PVE99_03615</name>
</gene>